<feature type="compositionally biased region" description="Acidic residues" evidence="1">
    <location>
        <begin position="201"/>
        <end position="228"/>
    </location>
</feature>
<evidence type="ECO:0000313" key="3">
    <source>
        <dbReference type="EMBL" id="OSS50601.1"/>
    </source>
</evidence>
<accession>A0A1Y2M3I1</accession>
<dbReference type="PRINTS" id="PR01438">
    <property type="entry name" value="UNVRSLSTRESS"/>
</dbReference>
<protein>
    <recommendedName>
        <fullName evidence="2">UspA domain-containing protein</fullName>
    </recommendedName>
</protein>
<evidence type="ECO:0000313" key="4">
    <source>
        <dbReference type="Proteomes" id="UP000193240"/>
    </source>
</evidence>
<dbReference type="EMBL" id="KZ107841">
    <property type="protein sequence ID" value="OSS50601.1"/>
    <property type="molecule type" value="Genomic_DNA"/>
</dbReference>
<feature type="compositionally biased region" description="Polar residues" evidence="1">
    <location>
        <begin position="82"/>
        <end position="94"/>
    </location>
</feature>
<dbReference type="AlphaFoldDB" id="A0A1Y2M3I1"/>
<dbReference type="InParanoid" id="A0A1Y2M3I1"/>
<dbReference type="InterPro" id="IPR006015">
    <property type="entry name" value="Universal_stress_UspA"/>
</dbReference>
<reference evidence="3 4" key="1">
    <citation type="journal article" date="2017" name="Genome Announc.">
        <title>Genome sequence of the saprophytic ascomycete Epicoccum nigrum ICMP 19927 strain isolated from New Zealand.</title>
        <authorList>
            <person name="Fokin M."/>
            <person name="Fleetwood D."/>
            <person name="Weir B.S."/>
            <person name="Villas-Boas S.G."/>
        </authorList>
    </citation>
    <scope>NUCLEOTIDE SEQUENCE [LARGE SCALE GENOMIC DNA]</scope>
    <source>
        <strain evidence="3 4">ICMP 19927</strain>
    </source>
</reference>
<dbReference type="OMA" id="NMSHIDT"/>
<organism evidence="3 4">
    <name type="scientific">Epicoccum nigrum</name>
    <name type="common">Soil fungus</name>
    <name type="synonym">Epicoccum purpurascens</name>
    <dbReference type="NCBI Taxonomy" id="105696"/>
    <lineage>
        <taxon>Eukaryota</taxon>
        <taxon>Fungi</taxon>
        <taxon>Dikarya</taxon>
        <taxon>Ascomycota</taxon>
        <taxon>Pezizomycotina</taxon>
        <taxon>Dothideomycetes</taxon>
        <taxon>Pleosporomycetidae</taxon>
        <taxon>Pleosporales</taxon>
        <taxon>Pleosporineae</taxon>
        <taxon>Didymellaceae</taxon>
        <taxon>Epicoccum</taxon>
    </lineage>
</organism>
<evidence type="ECO:0000259" key="2">
    <source>
        <dbReference type="Pfam" id="PF00582"/>
    </source>
</evidence>
<name>A0A1Y2M3I1_EPING</name>
<dbReference type="InterPro" id="IPR014729">
    <property type="entry name" value="Rossmann-like_a/b/a_fold"/>
</dbReference>
<feature type="compositionally biased region" description="Polar residues" evidence="1">
    <location>
        <begin position="124"/>
        <end position="145"/>
    </location>
</feature>
<feature type="compositionally biased region" description="Basic and acidic residues" evidence="1">
    <location>
        <begin position="10"/>
        <end position="28"/>
    </location>
</feature>
<keyword evidence="4" id="KW-1185">Reference proteome</keyword>
<dbReference type="PANTHER" id="PTHR46100">
    <property type="entry name" value="IMP2'P"/>
    <property type="match status" value="1"/>
</dbReference>
<dbReference type="PANTHER" id="PTHR46100:SF4">
    <property type="entry name" value="USPA DOMAIN-CONTAINING PROTEIN"/>
    <property type="match status" value="1"/>
</dbReference>
<sequence length="609" mass="65614">MSSLTAAIDQEMKEHRDAKKNGGGRRAESPLPGGRHLSPTPRHLNTGDGQVRSTSRSSTGIPFAMPKSAPSSPRGSRLSDANPYQYNSIASVAQSGPKPRAMSSVYGTSPGFVGSGSLRDRHNSMSGAYNRSKSGSPGPTRSASPRTRGPAISTSEAMRKMSESAMTDSDSEYAAPRRRKASDSAKGTTSAPGGGVRLATDDDGDDGEDSAAVESDDNNSDSSSDWDDGWATGSSGKKDRGRGRSRTESGGTDRLGREIVTAQSLFKSAKEEGRDLQASFMTREERQEKLRKLNGPLINIEGPDGEKAMVRRKSTDVHPHTSFDQDNSRVSSAFSSDAEDQMAELRSAQQLALQITPIQSSPEAHRCVRQIVRGDYTQFAQEADTGLRRQRVYLVSTDLSDEAAYALEWTIGTVLRDGDTLLAVYAVDEEVGVATDALGAPIAQGTTGLQEGTHLKRTLSGHNGIPQGTPLSSTIAAAEADVNKMGKAEKDRYQACVEVSDRCVKLLRKTRLQARVVVEVFHCKSPKHMITEVIDMLEPTLVILGSRGRNALKGVLLGSFSNYLVTKSSVPVMVARKRLRKHSKYKRQNLRMSNVLTGTGEKLANAKID</sequence>
<gene>
    <name evidence="3" type="ORF">B5807_04652</name>
</gene>
<dbReference type="SUPFAM" id="SSF52402">
    <property type="entry name" value="Adenine nucleotide alpha hydrolases-like"/>
    <property type="match status" value="1"/>
</dbReference>
<dbReference type="CDD" id="cd23659">
    <property type="entry name" value="USP_At3g01520-like"/>
    <property type="match status" value="1"/>
</dbReference>
<dbReference type="Pfam" id="PF00582">
    <property type="entry name" value="Usp"/>
    <property type="match status" value="1"/>
</dbReference>
<feature type="compositionally biased region" description="Polar residues" evidence="1">
    <location>
        <begin position="47"/>
        <end position="60"/>
    </location>
</feature>
<dbReference type="InterPro" id="IPR006016">
    <property type="entry name" value="UspA"/>
</dbReference>
<dbReference type="STRING" id="105696.A0A1Y2M3I1"/>
<dbReference type="Proteomes" id="UP000193240">
    <property type="component" value="Unassembled WGS sequence"/>
</dbReference>
<evidence type="ECO:0000256" key="1">
    <source>
        <dbReference type="SAM" id="MobiDB-lite"/>
    </source>
</evidence>
<feature type="region of interest" description="Disordered" evidence="1">
    <location>
        <begin position="1"/>
        <end position="282"/>
    </location>
</feature>
<dbReference type="Gene3D" id="3.40.50.620">
    <property type="entry name" value="HUPs"/>
    <property type="match status" value="1"/>
</dbReference>
<feature type="domain" description="UspA" evidence="2">
    <location>
        <begin position="394"/>
        <end position="576"/>
    </location>
</feature>
<proteinExistence type="predicted"/>